<protein>
    <submittedName>
        <fullName evidence="1">Uncharacterized protein</fullName>
    </submittedName>
</protein>
<reference evidence="1" key="1">
    <citation type="submission" date="2023-10" db="EMBL/GenBank/DDBJ databases">
        <authorList>
            <person name="Chen Y."/>
            <person name="Shah S."/>
            <person name="Dougan E. K."/>
            <person name="Thang M."/>
            <person name="Chan C."/>
        </authorList>
    </citation>
    <scope>NUCLEOTIDE SEQUENCE [LARGE SCALE GENOMIC DNA]</scope>
</reference>
<proteinExistence type="predicted"/>
<sequence>MSTSGSNFAFHISLSSDRACYDCSTSLHTLPALIVPAHVVCLHSLCTTLGTRLHLRFPRDRCSSPVSSNSDKGCCGHSPCSHALDLLNRYLRIAITTALHHCS</sequence>
<gene>
    <name evidence="1" type="ORF">PCOR1329_LOCUS51889</name>
</gene>
<dbReference type="Proteomes" id="UP001189429">
    <property type="component" value="Unassembled WGS sequence"/>
</dbReference>
<accession>A0ABN9UWD3</accession>
<dbReference type="EMBL" id="CAUYUJ010016306">
    <property type="protein sequence ID" value="CAK0863851.1"/>
    <property type="molecule type" value="Genomic_DNA"/>
</dbReference>
<name>A0ABN9UWD3_9DINO</name>
<organism evidence="1 2">
    <name type="scientific">Prorocentrum cordatum</name>
    <dbReference type="NCBI Taxonomy" id="2364126"/>
    <lineage>
        <taxon>Eukaryota</taxon>
        <taxon>Sar</taxon>
        <taxon>Alveolata</taxon>
        <taxon>Dinophyceae</taxon>
        <taxon>Prorocentrales</taxon>
        <taxon>Prorocentraceae</taxon>
        <taxon>Prorocentrum</taxon>
    </lineage>
</organism>
<evidence type="ECO:0000313" key="1">
    <source>
        <dbReference type="EMBL" id="CAK0863851.1"/>
    </source>
</evidence>
<comment type="caution">
    <text evidence="1">The sequence shown here is derived from an EMBL/GenBank/DDBJ whole genome shotgun (WGS) entry which is preliminary data.</text>
</comment>
<keyword evidence="2" id="KW-1185">Reference proteome</keyword>
<evidence type="ECO:0000313" key="2">
    <source>
        <dbReference type="Proteomes" id="UP001189429"/>
    </source>
</evidence>